<accession>A0AAJ0ETJ7</accession>
<name>A0AAJ0ETJ7_9PEZI</name>
<evidence type="ECO:0000313" key="2">
    <source>
        <dbReference type="EMBL" id="KAK1675112.1"/>
    </source>
</evidence>
<dbReference type="AlphaFoldDB" id="A0AAJ0ETJ7"/>
<sequence length="242" mass="27106">MALSALSGSLAPLSPLAPLAQAITNMRSRKSLINPNDTGLKLRLESSNTHQCHAPRQDVTLGATSTDGRYPYLNCALAECKIYCRFLKDLQWIDMTSPSLLRHAPYTAESNGYLRPLLSSPIPSAQRTMARWRLDRQRPNRSWSPGLSLASPGSYVKWIGHNSQSNHPKASRSRRQIREEEEKTLLDLFASGGRVEERGGQEKARRGGKHRDIETLCARHRNVNQDSSSRGETVLSSPRHQR</sequence>
<feature type="region of interest" description="Disordered" evidence="1">
    <location>
        <begin position="188"/>
        <end position="242"/>
    </location>
</feature>
<evidence type="ECO:0000256" key="1">
    <source>
        <dbReference type="SAM" id="MobiDB-lite"/>
    </source>
</evidence>
<proteinExistence type="predicted"/>
<feature type="compositionally biased region" description="Basic and acidic residues" evidence="1">
    <location>
        <begin position="194"/>
        <end position="214"/>
    </location>
</feature>
<comment type="caution">
    <text evidence="2">The sequence shown here is derived from an EMBL/GenBank/DDBJ whole genome shotgun (WGS) entry which is preliminary data.</text>
</comment>
<reference evidence="2" key="1">
    <citation type="submission" date="2021-06" db="EMBL/GenBank/DDBJ databases">
        <title>Comparative genomics, transcriptomics and evolutionary studies reveal genomic signatures of adaptation to plant cell wall in hemibiotrophic fungi.</title>
        <authorList>
            <consortium name="DOE Joint Genome Institute"/>
            <person name="Baroncelli R."/>
            <person name="Diaz J.F."/>
            <person name="Benocci T."/>
            <person name="Peng M."/>
            <person name="Battaglia E."/>
            <person name="Haridas S."/>
            <person name="Andreopoulos W."/>
            <person name="Labutti K."/>
            <person name="Pangilinan J."/>
            <person name="Floch G.L."/>
            <person name="Makela M.R."/>
            <person name="Henrissat B."/>
            <person name="Grigoriev I.V."/>
            <person name="Crouch J.A."/>
            <person name="De Vries R.P."/>
            <person name="Sukno S.A."/>
            <person name="Thon M.R."/>
        </authorList>
    </citation>
    <scope>NUCLEOTIDE SEQUENCE</scope>
    <source>
        <strain evidence="2">CBS 193.32</strain>
    </source>
</reference>
<protein>
    <submittedName>
        <fullName evidence="2">Uncharacterized protein</fullName>
    </submittedName>
</protein>
<keyword evidence="3" id="KW-1185">Reference proteome</keyword>
<organism evidence="2 3">
    <name type="scientific">Colletotrichum godetiae</name>
    <dbReference type="NCBI Taxonomy" id="1209918"/>
    <lineage>
        <taxon>Eukaryota</taxon>
        <taxon>Fungi</taxon>
        <taxon>Dikarya</taxon>
        <taxon>Ascomycota</taxon>
        <taxon>Pezizomycotina</taxon>
        <taxon>Sordariomycetes</taxon>
        <taxon>Hypocreomycetidae</taxon>
        <taxon>Glomerellales</taxon>
        <taxon>Glomerellaceae</taxon>
        <taxon>Colletotrichum</taxon>
        <taxon>Colletotrichum acutatum species complex</taxon>
    </lineage>
</organism>
<feature type="compositionally biased region" description="Polar residues" evidence="1">
    <location>
        <begin position="224"/>
        <end position="242"/>
    </location>
</feature>
<dbReference type="RefSeq" id="XP_060429115.1">
    <property type="nucleotide sequence ID" value="XM_060572400.1"/>
</dbReference>
<gene>
    <name evidence="2" type="ORF">BDP55DRAFT_632292</name>
</gene>
<dbReference type="EMBL" id="JAHMHR010000022">
    <property type="protein sequence ID" value="KAK1675112.1"/>
    <property type="molecule type" value="Genomic_DNA"/>
</dbReference>
<evidence type="ECO:0000313" key="3">
    <source>
        <dbReference type="Proteomes" id="UP001224890"/>
    </source>
</evidence>
<feature type="region of interest" description="Disordered" evidence="1">
    <location>
        <begin position="159"/>
        <end position="178"/>
    </location>
</feature>
<dbReference type="GeneID" id="85456926"/>
<dbReference type="Proteomes" id="UP001224890">
    <property type="component" value="Unassembled WGS sequence"/>
</dbReference>